<proteinExistence type="predicted"/>
<organism evidence="3">
    <name type="scientific">hydrothermal vent metagenome</name>
    <dbReference type="NCBI Taxonomy" id="652676"/>
    <lineage>
        <taxon>unclassified sequences</taxon>
        <taxon>metagenomes</taxon>
        <taxon>ecological metagenomes</taxon>
    </lineage>
</organism>
<feature type="transmembrane region" description="Helical" evidence="2">
    <location>
        <begin position="102"/>
        <end position="122"/>
    </location>
</feature>
<dbReference type="EMBL" id="UOGL01000465">
    <property type="protein sequence ID" value="VAX40602.1"/>
    <property type="molecule type" value="Genomic_DNA"/>
</dbReference>
<accession>A0A3B1DIT8</accession>
<keyword evidence="2" id="KW-0812">Transmembrane</keyword>
<feature type="compositionally biased region" description="Polar residues" evidence="1">
    <location>
        <begin position="221"/>
        <end position="246"/>
    </location>
</feature>
<sequence length="246" mass="27887">MINIPIIIVIAIVTWCVASEGAGGAAITLLSILFAGLLAMSYFEPLAQMLQSNISSSYTWRYRWDFIALVGLFALFVFLIRFLSAKISPYYIHVHPYLYEAGRWGCGLLAGYITMAFLLAALHTAPLPREFIGFKPENDKMFLSFSAPDRQWLGFTQYISERVYPRWISVTDQSGETKKTKHVFDGRTRRYEGVNLNKETEDEIFSSFILRYATRRDQMTKGESQTGLSRGGLQRSTTSPSGQPNF</sequence>
<feature type="transmembrane region" description="Helical" evidence="2">
    <location>
        <begin position="22"/>
        <end position="43"/>
    </location>
</feature>
<feature type="region of interest" description="Disordered" evidence="1">
    <location>
        <begin position="218"/>
        <end position="246"/>
    </location>
</feature>
<evidence type="ECO:0000313" key="3">
    <source>
        <dbReference type="EMBL" id="VAX40602.1"/>
    </source>
</evidence>
<keyword evidence="2" id="KW-1133">Transmembrane helix</keyword>
<evidence type="ECO:0000256" key="2">
    <source>
        <dbReference type="SAM" id="Phobius"/>
    </source>
</evidence>
<dbReference type="AlphaFoldDB" id="A0A3B1DIT8"/>
<keyword evidence="2" id="KW-0472">Membrane</keyword>
<evidence type="ECO:0008006" key="4">
    <source>
        <dbReference type="Google" id="ProtNLM"/>
    </source>
</evidence>
<name>A0A3B1DIT8_9ZZZZ</name>
<gene>
    <name evidence="3" type="ORF">MNBD_PLANCTO02-2007</name>
</gene>
<protein>
    <recommendedName>
        <fullName evidence="4">Colicin V production protein</fullName>
    </recommendedName>
</protein>
<evidence type="ECO:0000256" key="1">
    <source>
        <dbReference type="SAM" id="MobiDB-lite"/>
    </source>
</evidence>
<feature type="transmembrane region" description="Helical" evidence="2">
    <location>
        <begin position="64"/>
        <end position="82"/>
    </location>
</feature>
<reference evidence="3" key="1">
    <citation type="submission" date="2018-06" db="EMBL/GenBank/DDBJ databases">
        <authorList>
            <person name="Zhirakovskaya E."/>
        </authorList>
    </citation>
    <scope>NUCLEOTIDE SEQUENCE</scope>
</reference>